<dbReference type="InterPro" id="IPR055414">
    <property type="entry name" value="LRR_R13L4/SHOC2-like"/>
</dbReference>
<dbReference type="PANTHER" id="PTHR24198:SF165">
    <property type="entry name" value="ANKYRIN REPEAT-CONTAINING PROTEIN-RELATED"/>
    <property type="match status" value="1"/>
</dbReference>
<keyword evidence="1" id="KW-0433">Leucine-rich repeat</keyword>
<protein>
    <recommendedName>
        <fullName evidence="5">Disease resistance R13L4/SHOC-2-like LRR domain-containing protein</fullName>
    </recommendedName>
</protein>
<organism evidence="6 7">
    <name type="scientific">Euplotes crassus</name>
    <dbReference type="NCBI Taxonomy" id="5936"/>
    <lineage>
        <taxon>Eukaryota</taxon>
        <taxon>Sar</taxon>
        <taxon>Alveolata</taxon>
        <taxon>Ciliophora</taxon>
        <taxon>Intramacronucleata</taxon>
        <taxon>Spirotrichea</taxon>
        <taxon>Hypotrichia</taxon>
        <taxon>Euplotida</taxon>
        <taxon>Euplotidae</taxon>
        <taxon>Moneuplotes</taxon>
    </lineage>
</organism>
<dbReference type="AlphaFoldDB" id="A0AAD1XYF5"/>
<dbReference type="EMBL" id="CAMPGE010022363">
    <property type="protein sequence ID" value="CAI2380410.1"/>
    <property type="molecule type" value="Genomic_DNA"/>
</dbReference>
<dbReference type="PROSITE" id="PS51450">
    <property type="entry name" value="LRR"/>
    <property type="match status" value="1"/>
</dbReference>
<evidence type="ECO:0000256" key="2">
    <source>
        <dbReference type="ARBA" id="ARBA00022737"/>
    </source>
</evidence>
<name>A0AAD1XYF5_EUPCR</name>
<dbReference type="Pfam" id="PF23598">
    <property type="entry name" value="LRR_14"/>
    <property type="match status" value="1"/>
</dbReference>
<evidence type="ECO:0000256" key="3">
    <source>
        <dbReference type="ARBA" id="ARBA00023043"/>
    </source>
</evidence>
<comment type="caution">
    <text evidence="6">The sequence shown here is derived from an EMBL/GenBank/DDBJ whole genome shotgun (WGS) entry which is preliminary data.</text>
</comment>
<evidence type="ECO:0000313" key="6">
    <source>
        <dbReference type="EMBL" id="CAI2380410.1"/>
    </source>
</evidence>
<dbReference type="InterPro" id="IPR001611">
    <property type="entry name" value="Leu-rich_rpt"/>
</dbReference>
<evidence type="ECO:0000256" key="1">
    <source>
        <dbReference type="ARBA" id="ARBA00022614"/>
    </source>
</evidence>
<feature type="region of interest" description="Disordered" evidence="4">
    <location>
        <begin position="941"/>
        <end position="986"/>
    </location>
</feature>
<feature type="compositionally biased region" description="Basic residues" evidence="4">
    <location>
        <begin position="954"/>
        <end position="964"/>
    </location>
</feature>
<keyword evidence="7" id="KW-1185">Reference proteome</keyword>
<dbReference type="Gene3D" id="1.25.40.20">
    <property type="entry name" value="Ankyrin repeat-containing domain"/>
    <property type="match status" value="2"/>
</dbReference>
<dbReference type="InterPro" id="IPR003591">
    <property type="entry name" value="Leu-rich_rpt_typical-subtyp"/>
</dbReference>
<dbReference type="SUPFAM" id="SSF48403">
    <property type="entry name" value="Ankyrin repeat"/>
    <property type="match status" value="1"/>
</dbReference>
<dbReference type="Pfam" id="PF12796">
    <property type="entry name" value="Ank_2"/>
    <property type="match status" value="2"/>
</dbReference>
<dbReference type="InterPro" id="IPR002110">
    <property type="entry name" value="Ankyrin_rpt"/>
</dbReference>
<reference evidence="6" key="1">
    <citation type="submission" date="2023-07" db="EMBL/GenBank/DDBJ databases">
        <authorList>
            <consortium name="AG Swart"/>
            <person name="Singh M."/>
            <person name="Singh A."/>
            <person name="Seah K."/>
            <person name="Emmerich C."/>
        </authorList>
    </citation>
    <scope>NUCLEOTIDE SEQUENCE</scope>
    <source>
        <strain evidence="6">DP1</strain>
    </source>
</reference>
<dbReference type="Proteomes" id="UP001295684">
    <property type="component" value="Unassembled WGS sequence"/>
</dbReference>
<feature type="domain" description="Disease resistance R13L4/SHOC-2-like LRR" evidence="5">
    <location>
        <begin position="146"/>
        <end position="259"/>
    </location>
</feature>
<dbReference type="SUPFAM" id="SSF52058">
    <property type="entry name" value="L domain-like"/>
    <property type="match status" value="1"/>
</dbReference>
<dbReference type="SMART" id="SM00369">
    <property type="entry name" value="LRR_TYP"/>
    <property type="match status" value="2"/>
</dbReference>
<keyword evidence="3" id="KW-0040">ANK repeat</keyword>
<dbReference type="SMART" id="SM00248">
    <property type="entry name" value="ANK"/>
    <property type="match status" value="6"/>
</dbReference>
<accession>A0AAD1XYF5</accession>
<dbReference type="InterPro" id="IPR036770">
    <property type="entry name" value="Ankyrin_rpt-contain_sf"/>
</dbReference>
<feature type="region of interest" description="Disordered" evidence="4">
    <location>
        <begin position="841"/>
        <end position="861"/>
    </location>
</feature>
<dbReference type="Gene3D" id="3.80.10.10">
    <property type="entry name" value="Ribonuclease Inhibitor"/>
    <property type="match status" value="1"/>
</dbReference>
<dbReference type="PANTHER" id="PTHR24198">
    <property type="entry name" value="ANKYRIN REPEAT AND PROTEIN KINASE DOMAIN-CONTAINING PROTEIN"/>
    <property type="match status" value="1"/>
</dbReference>
<dbReference type="InterPro" id="IPR032675">
    <property type="entry name" value="LRR_dom_sf"/>
</dbReference>
<sequence length="986" mass="112688">MQAEGHKSKASNAKYNNIPRIHGQKSRANYVSPNGALRESLHSRNFFCKSSSSLGAKGSFYRMKSTGGDQPECDLNMDSLDQLDDLSQFSMNIPQGNTKENDLLSKTQNNSINMRSESGCTNLRSNEKLDYSCRGLVKLPSHELSSKLRYVKLSNNSLKKFPEKLCDLIFLKSLYVDNNQIENLPTSIRKLTRLKVLDVHSNCIEEIPKEIGECISLKKISIKENKFTSIPSSMGKLENLAVLDIEWFKYCIPPIRIAEKTGKIRQESMEPCIAKFKELCNMFDGCGNPTLSAFLIYFSQDSDLKSGKEPDYNRQDNRKRTILHRAATAGHVGVVKGLLNIESIDPNKLEKDQCTPLGLALRDDHEEIANILIEKEKVDVNLGGGSFGAPIHIAVSRNKTNTINKLIMRDVDINKVDFKLQTPLHIIMDVFSRNVEMAEEITRMLVFNGAKPNIKDSEQLTPLHHAVTKRHHKGVELICKLNKNLNARKKEIFNLNSTGGDKAFTAIYYALERRLIPTAEMLFLNGARVCLRFHNKYEPKEWKKTETSVRRHILWKMEKFELDLRCNRIKMTPKKMNDPNTVRSVEGEVENCFNDYTNVGDYLCKYRHIYQKNFKRKKWYFHKKDGIKSQQKILFTYNNPGIKKGDAEVEDINVDSDIENEEDRTSVCSERPARVIAGSMARNHNISNSEAFSIPESMSVNNDNHFKGPNIFLLRDQILSTTNECPNIALDAIQKLFLTDFDRTLKVNFKSVLKDIAKGLNLIKFQRAVIKTLDLLRVKGTEEIAGILESHLKKPGGKRDLSEVFAEFEERSLLRNPYTQRCLRACIKEIKDRCSNSKKYERRPYQHTLSQRKGSRKAHTRSANRILKMPVMATKFSEDVAKLNSMRKLRKKKIDLGSTMKLMSTGRNPFLQELSSVNGTTNCNNGDSSEIISMGCQQKGEHKKYLPPKGNYGGRKKRTQHARPPHSNNTFKNKPIMNNFRSNYIH</sequence>
<evidence type="ECO:0000256" key="4">
    <source>
        <dbReference type="SAM" id="MobiDB-lite"/>
    </source>
</evidence>
<gene>
    <name evidence="6" type="ORF">ECRASSUSDP1_LOCUS21844</name>
</gene>
<evidence type="ECO:0000259" key="5">
    <source>
        <dbReference type="Pfam" id="PF23598"/>
    </source>
</evidence>
<proteinExistence type="predicted"/>
<evidence type="ECO:0000313" key="7">
    <source>
        <dbReference type="Proteomes" id="UP001295684"/>
    </source>
</evidence>
<keyword evidence="2" id="KW-0677">Repeat</keyword>